<evidence type="ECO:0000256" key="3">
    <source>
        <dbReference type="ARBA" id="ARBA00022692"/>
    </source>
</evidence>
<evidence type="ECO:0000256" key="7">
    <source>
        <dbReference type="ARBA" id="ARBA00023180"/>
    </source>
</evidence>
<keyword evidence="5 8" id="KW-1133">Transmembrane helix</keyword>
<dbReference type="PANTHER" id="PTHR12185">
    <property type="entry name" value="SID1 TRANSMEMBRANE FAMILY MEMEBER"/>
    <property type="match status" value="1"/>
</dbReference>
<dbReference type="InterPro" id="IPR025958">
    <property type="entry name" value="SID1_TM_fam"/>
</dbReference>
<feature type="transmembrane region" description="Helical" evidence="8">
    <location>
        <begin position="405"/>
        <end position="431"/>
    </location>
</feature>
<dbReference type="Proteomes" id="UP000823941">
    <property type="component" value="Chromosome 30"/>
</dbReference>
<keyword evidence="7" id="KW-0325">Glycoprotein</keyword>
<evidence type="ECO:0000256" key="2">
    <source>
        <dbReference type="ARBA" id="ARBA00006618"/>
    </source>
</evidence>
<name>A0ABQ7PRL4_PLUXY</name>
<feature type="transmembrane region" description="Helical" evidence="8">
    <location>
        <begin position="451"/>
        <end position="475"/>
    </location>
</feature>
<proteinExistence type="inferred from homology"/>
<sequence>MKKSNILWLKTLFVFCLPCLSLGQDYNKKEGIVFHYNNTYKYNVVYTVFVNKNTEYIMEFAGDAESYDTPARVTVASDSANGTYPLFITARQQKGVFSWQLPMLVQTPGSREQFTNMSRTLCPHNNLFDETMDSCEGNEWIAYCGPKHVSNQNTPIVHLTSSSPVDISVSVTVETVKDFYIKLNSAGAVHSSPSQPQYYFYPFQQQPHVDTRRLQRKQICKMDLDDTEEDQLNAYQLKQSLDIGPERSWFWRPKSVILMIESDDDICALVSIQNFSCPVFDNERDILYDGYYLTMTRRGGITLTQDHFPVGFYIVFIVKSSDEDCSASPLGFNGTKVSADSRVKNFTFKIVETISYQEYLIAASVALSVFISFYLCAVLAWVMTRRPFTSVETRTGASVESRTAQAINVTAASVSLSVFISFYLCAVLAWVMTRRPFASVETRPVEPSVNVAAVSVSLSVFISFWLCAALAWVMTRRPLASVESRTGASVESRTAEAINVTVGCNIAGSVSLSVFTSCCLCAALAWVMTRRPLASVETRTVEPSVNVVGMLCICLQKA</sequence>
<evidence type="ECO:0000256" key="1">
    <source>
        <dbReference type="ARBA" id="ARBA00004141"/>
    </source>
</evidence>
<organism evidence="10 11">
    <name type="scientific">Plutella xylostella</name>
    <name type="common">Diamondback moth</name>
    <name type="synonym">Plutella maculipennis</name>
    <dbReference type="NCBI Taxonomy" id="51655"/>
    <lineage>
        <taxon>Eukaryota</taxon>
        <taxon>Metazoa</taxon>
        <taxon>Ecdysozoa</taxon>
        <taxon>Arthropoda</taxon>
        <taxon>Hexapoda</taxon>
        <taxon>Insecta</taxon>
        <taxon>Pterygota</taxon>
        <taxon>Neoptera</taxon>
        <taxon>Endopterygota</taxon>
        <taxon>Lepidoptera</taxon>
        <taxon>Glossata</taxon>
        <taxon>Ditrysia</taxon>
        <taxon>Yponomeutoidea</taxon>
        <taxon>Plutellidae</taxon>
        <taxon>Plutella</taxon>
    </lineage>
</organism>
<evidence type="ECO:0000313" key="11">
    <source>
        <dbReference type="Proteomes" id="UP000823941"/>
    </source>
</evidence>
<keyword evidence="3 8" id="KW-0812">Transmembrane</keyword>
<comment type="subcellular location">
    <subcellularLocation>
        <location evidence="1">Membrane</location>
        <topology evidence="1">Multi-pass membrane protein</topology>
    </subcellularLocation>
</comment>
<keyword evidence="11" id="KW-1185">Reference proteome</keyword>
<dbReference type="Pfam" id="PF13965">
    <property type="entry name" value="SID-1_RNA_chan"/>
    <property type="match status" value="1"/>
</dbReference>
<protein>
    <submittedName>
        <fullName evidence="10">Uncharacterized protein</fullName>
    </submittedName>
</protein>
<dbReference type="EMBL" id="JAHIBW010000030">
    <property type="protein sequence ID" value="KAG7295642.1"/>
    <property type="molecule type" value="Genomic_DNA"/>
</dbReference>
<keyword evidence="4 9" id="KW-0732">Signal</keyword>
<accession>A0ABQ7PRL4</accession>
<evidence type="ECO:0000256" key="5">
    <source>
        <dbReference type="ARBA" id="ARBA00022989"/>
    </source>
</evidence>
<evidence type="ECO:0000256" key="4">
    <source>
        <dbReference type="ARBA" id="ARBA00022729"/>
    </source>
</evidence>
<feature type="signal peptide" evidence="9">
    <location>
        <begin position="1"/>
        <end position="23"/>
    </location>
</feature>
<evidence type="ECO:0000256" key="6">
    <source>
        <dbReference type="ARBA" id="ARBA00023136"/>
    </source>
</evidence>
<comment type="caution">
    <text evidence="10">The sequence shown here is derived from an EMBL/GenBank/DDBJ whole genome shotgun (WGS) entry which is preliminary data.</text>
</comment>
<evidence type="ECO:0000256" key="8">
    <source>
        <dbReference type="SAM" id="Phobius"/>
    </source>
</evidence>
<feature type="chain" id="PRO_5047047808" evidence="9">
    <location>
        <begin position="24"/>
        <end position="558"/>
    </location>
</feature>
<keyword evidence="6 8" id="KW-0472">Membrane</keyword>
<reference evidence="10 11" key="1">
    <citation type="submission" date="2021-06" db="EMBL/GenBank/DDBJ databases">
        <title>A haploid diamondback moth (Plutella xylostella L.) genome assembly resolves 31 chromosomes and identifies a diamide resistance mutation.</title>
        <authorList>
            <person name="Ward C.M."/>
            <person name="Perry K.D."/>
            <person name="Baker G."/>
            <person name="Powis K."/>
            <person name="Heckel D.G."/>
            <person name="Baxter S.W."/>
        </authorList>
    </citation>
    <scope>NUCLEOTIDE SEQUENCE [LARGE SCALE GENOMIC DNA]</scope>
    <source>
        <strain evidence="10 11">LV</strain>
        <tissue evidence="10">Single pupa</tissue>
    </source>
</reference>
<comment type="similarity">
    <text evidence="2">Belongs to the SID1 family.</text>
</comment>
<evidence type="ECO:0000313" key="10">
    <source>
        <dbReference type="EMBL" id="KAG7295642.1"/>
    </source>
</evidence>
<feature type="transmembrane region" description="Helical" evidence="8">
    <location>
        <begin position="359"/>
        <end position="384"/>
    </location>
</feature>
<evidence type="ECO:0000256" key="9">
    <source>
        <dbReference type="SAM" id="SignalP"/>
    </source>
</evidence>
<gene>
    <name evidence="10" type="ORF">JYU34_021920</name>
</gene>
<dbReference type="PANTHER" id="PTHR12185:SF14">
    <property type="entry name" value="CHOLESTEROL UPTAKE PROTEIN 1"/>
    <property type="match status" value="1"/>
</dbReference>